<dbReference type="OrthoDB" id="348111at2"/>
<evidence type="ECO:0000256" key="2">
    <source>
        <dbReference type="ARBA" id="ARBA00022723"/>
    </source>
</evidence>
<evidence type="ECO:0000256" key="4">
    <source>
        <dbReference type="PIRSR" id="PIRSR015582-1"/>
    </source>
</evidence>
<dbReference type="Pfam" id="PF03328">
    <property type="entry name" value="HpcH_HpaI"/>
    <property type="match status" value="1"/>
</dbReference>
<dbReference type="GO" id="GO:0006107">
    <property type="term" value="P:oxaloacetate metabolic process"/>
    <property type="evidence" value="ECO:0007669"/>
    <property type="project" value="TreeGrafter"/>
</dbReference>
<dbReference type="EMBL" id="VIVL01000011">
    <property type="protein sequence ID" value="TWD76889.1"/>
    <property type="molecule type" value="Genomic_DNA"/>
</dbReference>
<evidence type="ECO:0000256" key="5">
    <source>
        <dbReference type="PIRSR" id="PIRSR015582-2"/>
    </source>
</evidence>
<proteinExistence type="predicted"/>
<feature type="domain" description="HpcH/HpaI aldolase/citrate lyase" evidence="6">
    <location>
        <begin position="6"/>
        <end position="212"/>
    </location>
</feature>
<dbReference type="PANTHER" id="PTHR32308:SF10">
    <property type="entry name" value="CITRATE LYASE SUBUNIT BETA"/>
    <property type="match status" value="1"/>
</dbReference>
<protein>
    <submittedName>
        <fullName evidence="7">Citrate lyase subunit beta/citryl-CoA lyase</fullName>
    </submittedName>
</protein>
<dbReference type="InterPro" id="IPR005000">
    <property type="entry name" value="Aldolase/citrate-lyase_domain"/>
</dbReference>
<reference evidence="7 8" key="1">
    <citation type="submission" date="2019-06" db="EMBL/GenBank/DDBJ databases">
        <title>Sorghum-associated microbial communities from plants grown in Nebraska, USA.</title>
        <authorList>
            <person name="Schachtman D."/>
        </authorList>
    </citation>
    <scope>NUCLEOTIDE SEQUENCE [LARGE SCALE GENOMIC DNA]</scope>
    <source>
        <strain evidence="7 8">T529</strain>
    </source>
</reference>
<evidence type="ECO:0000256" key="3">
    <source>
        <dbReference type="ARBA" id="ARBA00022842"/>
    </source>
</evidence>
<dbReference type="GO" id="GO:0000287">
    <property type="term" value="F:magnesium ion binding"/>
    <property type="evidence" value="ECO:0007669"/>
    <property type="project" value="TreeGrafter"/>
</dbReference>
<dbReference type="GO" id="GO:0016829">
    <property type="term" value="F:lyase activity"/>
    <property type="evidence" value="ECO:0007669"/>
    <property type="project" value="UniProtKB-KW"/>
</dbReference>
<keyword evidence="2 5" id="KW-0479">Metal-binding</keyword>
<feature type="binding site" evidence="5">
    <location>
        <position position="143"/>
    </location>
    <ligand>
        <name>Mg(2+)</name>
        <dbReference type="ChEBI" id="CHEBI:18420"/>
    </ligand>
</feature>
<feature type="binding site" evidence="4">
    <location>
        <position position="117"/>
    </location>
    <ligand>
        <name>substrate</name>
    </ligand>
</feature>
<dbReference type="InterPro" id="IPR015813">
    <property type="entry name" value="Pyrv/PenolPyrv_kinase-like_dom"/>
</dbReference>
<evidence type="ECO:0000313" key="8">
    <source>
        <dbReference type="Proteomes" id="UP000319722"/>
    </source>
</evidence>
<dbReference type="AlphaFoldDB" id="A0A561BDE4"/>
<accession>A0A561BDE4</accession>
<comment type="caution">
    <text evidence="7">The sequence shown here is derived from an EMBL/GenBank/DDBJ whole genome shotgun (WGS) entry which is preliminary data.</text>
</comment>
<dbReference type="Proteomes" id="UP000319722">
    <property type="component" value="Unassembled WGS sequence"/>
</dbReference>
<comment type="cofactor">
    <cofactor evidence="1">
        <name>Mg(2+)</name>
        <dbReference type="ChEBI" id="CHEBI:18420"/>
    </cofactor>
</comment>
<evidence type="ECO:0000256" key="1">
    <source>
        <dbReference type="ARBA" id="ARBA00001946"/>
    </source>
</evidence>
<keyword evidence="3 5" id="KW-0460">Magnesium</keyword>
<evidence type="ECO:0000313" key="7">
    <source>
        <dbReference type="EMBL" id="TWD76889.1"/>
    </source>
</evidence>
<dbReference type="PANTHER" id="PTHR32308">
    <property type="entry name" value="LYASE BETA SUBUNIT, PUTATIVE (AFU_ORTHOLOGUE AFUA_4G13030)-RELATED"/>
    <property type="match status" value="1"/>
</dbReference>
<dbReference type="InterPro" id="IPR011206">
    <property type="entry name" value="Citrate_lyase_beta/mcl1/mcl2"/>
</dbReference>
<sequence length="270" mass="28547">MPTLPRSYLFVPGDRPERFDKAAASGAHRMILDLEDAVASTEKAAARDAVAQWLAAHAGLQSLVRVNAVDTPWHDDDLRMLRQHPYAGLMLPKAEPGSVLDVLPRLEGARERVMLVETVAGLLGLRALAAVPGVGRVAFGSIDFGVDAGMADGDDEPGMTAVRVQIALESRHAGLPPPIDGVTPAFGEDDPAGRQAGHARRLGFGAKLCIHPRQVEGVNAAFAPSAQERDWAVRVLAAFEASGGAVVAVDGKMVDRPVVERARRILAIGS</sequence>
<dbReference type="InterPro" id="IPR040442">
    <property type="entry name" value="Pyrv_kinase-like_dom_sf"/>
</dbReference>
<organism evidence="7 8">
    <name type="scientific">Variovorax beijingensis</name>
    <dbReference type="NCBI Taxonomy" id="2496117"/>
    <lineage>
        <taxon>Bacteria</taxon>
        <taxon>Pseudomonadati</taxon>
        <taxon>Pseudomonadota</taxon>
        <taxon>Betaproteobacteria</taxon>
        <taxon>Burkholderiales</taxon>
        <taxon>Comamonadaceae</taxon>
        <taxon>Variovorax</taxon>
    </lineage>
</organism>
<name>A0A561BDE4_9BURK</name>
<feature type="binding site" evidence="4">
    <location>
        <position position="65"/>
    </location>
    <ligand>
        <name>substrate</name>
    </ligand>
</feature>
<feature type="binding site" evidence="5">
    <location>
        <position position="117"/>
    </location>
    <ligand>
        <name>Mg(2+)</name>
        <dbReference type="ChEBI" id="CHEBI:18420"/>
    </ligand>
</feature>
<gene>
    <name evidence="7" type="ORF">FB547_111241</name>
</gene>
<dbReference type="PIRSF" id="PIRSF015582">
    <property type="entry name" value="Cit_lyase_B"/>
    <property type="match status" value="1"/>
</dbReference>
<dbReference type="SUPFAM" id="SSF51621">
    <property type="entry name" value="Phosphoenolpyruvate/pyruvate domain"/>
    <property type="match status" value="1"/>
</dbReference>
<keyword evidence="7" id="KW-0456">Lyase</keyword>
<dbReference type="Gene3D" id="3.20.20.60">
    <property type="entry name" value="Phosphoenolpyruvate-binding domains"/>
    <property type="match status" value="1"/>
</dbReference>
<evidence type="ECO:0000259" key="6">
    <source>
        <dbReference type="Pfam" id="PF03328"/>
    </source>
</evidence>
<dbReference type="RefSeq" id="WP_145746716.1">
    <property type="nucleotide sequence ID" value="NZ_VIVL01000011.1"/>
</dbReference>